<protein>
    <submittedName>
        <fullName evidence="6">NADH-dependent flavin oxidoreductase nadA</fullName>
    </submittedName>
</protein>
<organism evidence="6 7">
    <name type="scientific">Vanrija pseudolonga</name>
    <dbReference type="NCBI Taxonomy" id="143232"/>
    <lineage>
        <taxon>Eukaryota</taxon>
        <taxon>Fungi</taxon>
        <taxon>Dikarya</taxon>
        <taxon>Basidiomycota</taxon>
        <taxon>Agaricomycotina</taxon>
        <taxon>Tremellomycetes</taxon>
        <taxon>Trichosporonales</taxon>
        <taxon>Trichosporonaceae</taxon>
        <taxon>Vanrija</taxon>
    </lineage>
</organism>
<name>A0AAF0YGZ8_9TREE</name>
<dbReference type="GO" id="GO:0010181">
    <property type="term" value="F:FMN binding"/>
    <property type="evidence" value="ECO:0007669"/>
    <property type="project" value="InterPro"/>
</dbReference>
<dbReference type="Pfam" id="PF00724">
    <property type="entry name" value="Oxidored_FMN"/>
    <property type="match status" value="1"/>
</dbReference>
<dbReference type="RefSeq" id="XP_062629735.1">
    <property type="nucleotide sequence ID" value="XM_062773751.1"/>
</dbReference>
<dbReference type="InterPro" id="IPR001155">
    <property type="entry name" value="OxRdtase_FMN_N"/>
</dbReference>
<keyword evidence="3" id="KW-0288">FMN</keyword>
<feature type="domain" description="NADH:flavin oxidoreductase/NADH oxidase N-terminal" evidence="5">
    <location>
        <begin position="52"/>
        <end position="409"/>
    </location>
</feature>
<evidence type="ECO:0000256" key="2">
    <source>
        <dbReference type="ARBA" id="ARBA00022630"/>
    </source>
</evidence>
<accession>A0AAF0YGZ8</accession>
<keyword evidence="7" id="KW-1185">Reference proteome</keyword>
<evidence type="ECO:0000259" key="5">
    <source>
        <dbReference type="Pfam" id="PF00724"/>
    </source>
</evidence>
<dbReference type="Proteomes" id="UP000827549">
    <property type="component" value="Chromosome 5"/>
</dbReference>
<evidence type="ECO:0000256" key="3">
    <source>
        <dbReference type="ARBA" id="ARBA00022643"/>
    </source>
</evidence>
<keyword evidence="4" id="KW-0560">Oxidoreductase</keyword>
<dbReference type="GeneID" id="87810402"/>
<dbReference type="AlphaFoldDB" id="A0AAF0YGZ8"/>
<evidence type="ECO:0000256" key="1">
    <source>
        <dbReference type="ARBA" id="ARBA00005979"/>
    </source>
</evidence>
<dbReference type="PANTHER" id="PTHR43656">
    <property type="entry name" value="BINDING OXIDOREDUCTASE, PUTATIVE (AFU_ORTHOLOGUE AFUA_2G08260)-RELATED"/>
    <property type="match status" value="1"/>
</dbReference>
<evidence type="ECO:0000313" key="7">
    <source>
        <dbReference type="Proteomes" id="UP000827549"/>
    </source>
</evidence>
<proteinExistence type="inferred from homology"/>
<dbReference type="SUPFAM" id="SSF51395">
    <property type="entry name" value="FMN-linked oxidoreductases"/>
    <property type="match status" value="1"/>
</dbReference>
<dbReference type="EMBL" id="CP086718">
    <property type="protein sequence ID" value="WOO83709.1"/>
    <property type="molecule type" value="Genomic_DNA"/>
</dbReference>
<gene>
    <name evidence="6" type="primary">nadA</name>
    <name evidence="6" type="ORF">LOC62_05G007229</name>
</gene>
<comment type="similarity">
    <text evidence="1">Belongs to the NADH:flavin oxidoreductase/NADH oxidase family.</text>
</comment>
<dbReference type="Gene3D" id="3.20.20.70">
    <property type="entry name" value="Aldolase class I"/>
    <property type="match status" value="1"/>
</dbReference>
<evidence type="ECO:0000256" key="4">
    <source>
        <dbReference type="ARBA" id="ARBA00023002"/>
    </source>
</evidence>
<sequence length="512" mass="54800">MTVQPQPRHQPLESGQAGAAATNSSLGLVFADNLSQSPDHDFPEDDIDLIASPLTLPNGVVIRNRLVKAAMEEGITGGLPGKRHRRLYRRWGAGGWGVVITGNVAVDSTQLATAHDLRVYDNPHTVPLFTELNDALLADAPEEGRPLTLVQLSHAGIQSSPTWGLSRAPWEPAVAPVSARPTLGHGVIAWLFEHVLWPTKSRAVTDLAEWLDIAGKFIDAAAAMEEAGWGGVQLHSAHGYLLANYLSPLTNPHPHALPGVPHYIPLRLHLLWLILTGIAAATEPTFVKAVKINSSDFVAGGMDEHQAADIIREIAAWQLVDILEVSGGNYSNPAFADMAQTGSARQSLFAHFTTELIPTLPPAPEGPAILLTGGMHDRGLISSSLRNRACDLAGIARPSALVPDLPSRVILNREIDGPKAKLGPWAIPQGPLVQRLLGGGEAKAAPKPGAVKLVGAGVTTTWHEWQMVRIGLGVEPDPKLPWISGALTYTLWYDILGGGPRGWIARYCGWDD</sequence>
<dbReference type="GO" id="GO:0016491">
    <property type="term" value="F:oxidoreductase activity"/>
    <property type="evidence" value="ECO:0007669"/>
    <property type="project" value="UniProtKB-KW"/>
</dbReference>
<dbReference type="PANTHER" id="PTHR43656:SF2">
    <property type="entry name" value="BINDING OXIDOREDUCTASE, PUTATIVE (AFU_ORTHOLOGUE AFUA_2G08260)-RELATED"/>
    <property type="match status" value="1"/>
</dbReference>
<reference evidence="6" key="1">
    <citation type="submission" date="2023-10" db="EMBL/GenBank/DDBJ databases">
        <authorList>
            <person name="Noh H."/>
        </authorList>
    </citation>
    <scope>NUCLEOTIDE SEQUENCE</scope>
    <source>
        <strain evidence="6">DUCC4014</strain>
    </source>
</reference>
<dbReference type="InterPro" id="IPR013785">
    <property type="entry name" value="Aldolase_TIM"/>
</dbReference>
<dbReference type="InterPro" id="IPR051799">
    <property type="entry name" value="NADH_flavin_oxidoreductase"/>
</dbReference>
<keyword evidence="2" id="KW-0285">Flavoprotein</keyword>
<evidence type="ECO:0000313" key="6">
    <source>
        <dbReference type="EMBL" id="WOO83709.1"/>
    </source>
</evidence>